<name>A0A9P6HUE1_9PEZI</name>
<gene>
    <name evidence="2" type="ORF">CkaCkLH20_11575</name>
</gene>
<dbReference type="RefSeq" id="XP_038740364.1">
    <property type="nucleotide sequence ID" value="XM_038894289.1"/>
</dbReference>
<accession>A0A9P6HUE1</accession>
<evidence type="ECO:0008006" key="4">
    <source>
        <dbReference type="Google" id="ProtNLM"/>
    </source>
</evidence>
<dbReference type="GO" id="GO:0050660">
    <property type="term" value="F:flavin adenine dinucleotide binding"/>
    <property type="evidence" value="ECO:0007669"/>
    <property type="project" value="TreeGrafter"/>
</dbReference>
<dbReference type="Gene3D" id="3.50.50.60">
    <property type="entry name" value="FAD/NAD(P)-binding domain"/>
    <property type="match status" value="3"/>
</dbReference>
<comment type="caution">
    <text evidence="2">The sequence shown here is derived from an EMBL/GenBank/DDBJ whole genome shotgun (WGS) entry which is preliminary data.</text>
</comment>
<keyword evidence="1" id="KW-0560">Oxidoreductase</keyword>
<proteinExistence type="predicted"/>
<dbReference type="OrthoDB" id="74360at2759"/>
<dbReference type="AlphaFoldDB" id="A0A9P6HUE1"/>
<dbReference type="EMBL" id="JAATWM020000049">
    <property type="protein sequence ID" value="KAF9870903.1"/>
    <property type="molecule type" value="Genomic_DNA"/>
</dbReference>
<evidence type="ECO:0000256" key="1">
    <source>
        <dbReference type="ARBA" id="ARBA00023002"/>
    </source>
</evidence>
<dbReference type="Gene3D" id="3.30.70.1990">
    <property type="match status" value="1"/>
</dbReference>
<dbReference type="SUPFAM" id="SSF51905">
    <property type="entry name" value="FAD/NAD(P)-binding domain"/>
    <property type="match status" value="2"/>
</dbReference>
<dbReference type="PANTHER" id="PTHR43539">
    <property type="entry name" value="FLAVIN-BINDING MONOOXYGENASE-LIKE PROTEIN (AFU_ORTHOLOGUE AFUA_4G09220)"/>
    <property type="match status" value="1"/>
</dbReference>
<keyword evidence="3" id="KW-1185">Reference proteome</keyword>
<dbReference type="GO" id="GO:0004497">
    <property type="term" value="F:monooxygenase activity"/>
    <property type="evidence" value="ECO:0007669"/>
    <property type="project" value="TreeGrafter"/>
</dbReference>
<organism evidence="2 3">
    <name type="scientific">Colletotrichum karsti</name>
    <dbReference type="NCBI Taxonomy" id="1095194"/>
    <lineage>
        <taxon>Eukaryota</taxon>
        <taxon>Fungi</taxon>
        <taxon>Dikarya</taxon>
        <taxon>Ascomycota</taxon>
        <taxon>Pezizomycotina</taxon>
        <taxon>Sordariomycetes</taxon>
        <taxon>Hypocreomycetidae</taxon>
        <taxon>Glomerellales</taxon>
        <taxon>Glomerellaceae</taxon>
        <taxon>Colletotrichum</taxon>
        <taxon>Colletotrichum boninense species complex</taxon>
    </lineage>
</organism>
<reference evidence="2" key="2">
    <citation type="submission" date="2020-11" db="EMBL/GenBank/DDBJ databases">
        <title>Whole genome sequencing of Colletotrichum sp.</title>
        <authorList>
            <person name="Li H."/>
        </authorList>
    </citation>
    <scope>NUCLEOTIDE SEQUENCE</scope>
    <source>
        <strain evidence="2">CkLH20</strain>
    </source>
</reference>
<sequence>MMSENPLPVIPAETLEGARKENPTNVALKVFEKLNAALAKDDGEDVKDCFFADQAFWKDQLALTYHLRTFSTPETIALSLLETEKLRSILGGIHLSGEAQFIPATPTLQFINCVATFKTASPAATCSGRLVLLPVKAKTDDFKEALEWKIWILSTKLESLKDHPENEVLLKASRRELKGLETFKTDVLIIGGGNAAFTLAARLKALGVDSVMIERNARPGDNWALRYDSLKFHVPTSMCELPYMNYDKKLLAPHLLTKDDLAEQARRYVAAMNLNFVSSAKIKSTVYDQSKDQWRIKFNTPDGEHTAIAKHLVQATGVSSQKPYTPEIPGRQIYKGVSVHSADYKNAVELRERGLKSALIIGSANTAFDLLQDCCDAGLQTTMVVRSPTYIVPLDYICNPQSLGAYDLGVEASDRMFLTLPACVDGQFGRGLFAQFAQQEPDRYSALAEAGFPVLDSRDPDCALMHNLLERAGGHYVDAGATRLIVERRAGIKAGAEPVAFTSTGLRFSDGTTADADAVIWCTGFADKDARATAAEILGEGETNGFGPGVDGNKNILGPRDIAARLDPTWNLDDEVVGGGAAGAHAAVWLRDHNQSVVLVERSNQLGGHTASYHDPASGKSINIGVQAWMEYKNTFDFVHRMNVTTSGVMQFTTLDYKYIDFRTGQPTNFTAPAADEMYSALQRYLDAILPYEDMVLPGFEGFPNPENIPEDLLMPFIDFVEKYNLEAAVPQIWDSTAQGIGNTMDVPTLFVIQASGIPMVRALLGTAAAATPESGRLYDLYEAIAGLLGDDVLYSSTVSSSIRTAEGVSLMVTNADGNVCIKAKRMLIAFEPTAENMAPFDIDDSESEVFEKFGFATVYAGVLRHPSLQASTAYSNRLPETGASNNTVFPKPSQVGRIDYIGGTEDLFQFTAVGTEGDTSETMKNLITQRIDAMIEAGTIPQINDTVTFPAFANHGKMHPRVTAEDLHAGFIQKQLALQGHLSTWYTGAAFSAGFSTVVWEYNNILLPNMIQGI</sequence>
<reference evidence="2" key="1">
    <citation type="submission" date="2020-03" db="EMBL/GenBank/DDBJ databases">
        <authorList>
            <person name="He L."/>
        </authorList>
    </citation>
    <scope>NUCLEOTIDE SEQUENCE</scope>
    <source>
        <strain evidence="2">CkLH20</strain>
    </source>
</reference>
<dbReference type="Pfam" id="PF13450">
    <property type="entry name" value="NAD_binding_8"/>
    <property type="match status" value="1"/>
</dbReference>
<dbReference type="PANTHER" id="PTHR43539:SF68">
    <property type="entry name" value="FLAVIN-BINDING MONOOXYGENASE-LIKE PROTEIN (AFU_ORTHOLOGUE AFUA_4G09220)"/>
    <property type="match status" value="1"/>
</dbReference>
<dbReference type="InterPro" id="IPR050982">
    <property type="entry name" value="Auxin_biosynth/cation_transpt"/>
</dbReference>
<evidence type="ECO:0000313" key="3">
    <source>
        <dbReference type="Proteomes" id="UP000781932"/>
    </source>
</evidence>
<dbReference type="GeneID" id="62167363"/>
<dbReference type="InterPro" id="IPR036188">
    <property type="entry name" value="FAD/NAD-bd_sf"/>
</dbReference>
<dbReference type="Gene3D" id="1.10.405.20">
    <property type="match status" value="1"/>
</dbReference>
<protein>
    <recommendedName>
        <fullName evidence="4">FAD/NAD(P)-binding domain-containing protein</fullName>
    </recommendedName>
</protein>
<evidence type="ECO:0000313" key="2">
    <source>
        <dbReference type="EMBL" id="KAF9870903.1"/>
    </source>
</evidence>
<dbReference type="Proteomes" id="UP000781932">
    <property type="component" value="Unassembled WGS sequence"/>
</dbReference>
<dbReference type="Pfam" id="PF13738">
    <property type="entry name" value="Pyr_redox_3"/>
    <property type="match status" value="1"/>
</dbReference>